<evidence type="ECO:0000313" key="7">
    <source>
        <dbReference type="EMBL" id="SDG37692.1"/>
    </source>
</evidence>
<dbReference type="STRING" id="470826.SAMN04488027_1012"/>
<feature type="transmembrane region" description="Helical" evidence="6">
    <location>
        <begin position="318"/>
        <end position="335"/>
    </location>
</feature>
<dbReference type="Pfam" id="PF01384">
    <property type="entry name" value="PHO4"/>
    <property type="match status" value="1"/>
</dbReference>
<name>A0A1G7TR80_9FLAO</name>
<keyword evidence="5 6" id="KW-0472">Membrane</keyword>
<evidence type="ECO:0000256" key="4">
    <source>
        <dbReference type="ARBA" id="ARBA00022989"/>
    </source>
</evidence>
<dbReference type="GO" id="GO:0035435">
    <property type="term" value="P:phosphate ion transmembrane transport"/>
    <property type="evidence" value="ECO:0007669"/>
    <property type="project" value="TreeGrafter"/>
</dbReference>
<dbReference type="EMBL" id="FNCW01000001">
    <property type="protein sequence ID" value="SDG37692.1"/>
    <property type="molecule type" value="Genomic_DNA"/>
</dbReference>
<keyword evidence="6" id="KW-0592">Phosphate transport</keyword>
<protein>
    <recommendedName>
        <fullName evidence="6">Phosphate transporter</fullName>
    </recommendedName>
</protein>
<gene>
    <name evidence="7" type="ORF">SAMN04488027_1012</name>
</gene>
<evidence type="ECO:0000313" key="8">
    <source>
        <dbReference type="Proteomes" id="UP000199296"/>
    </source>
</evidence>
<feature type="transmembrane region" description="Helical" evidence="6">
    <location>
        <begin position="228"/>
        <end position="247"/>
    </location>
</feature>
<evidence type="ECO:0000256" key="5">
    <source>
        <dbReference type="ARBA" id="ARBA00023136"/>
    </source>
</evidence>
<keyword evidence="2 6" id="KW-0813">Transport</keyword>
<feature type="transmembrane region" description="Helical" evidence="6">
    <location>
        <begin position="47"/>
        <end position="65"/>
    </location>
</feature>
<evidence type="ECO:0000256" key="2">
    <source>
        <dbReference type="ARBA" id="ARBA00022448"/>
    </source>
</evidence>
<feature type="transmembrane region" description="Helical" evidence="6">
    <location>
        <begin position="501"/>
        <end position="520"/>
    </location>
</feature>
<evidence type="ECO:0000256" key="6">
    <source>
        <dbReference type="RuleBase" id="RU363058"/>
    </source>
</evidence>
<dbReference type="OrthoDB" id="1110016at2"/>
<sequence>METLYTSLIVLLFVLAIADLVVGVSNDAVNFLNSAIGSKAVPMRTILIVAGLGVLVGAVFSSGLMEVARKGIFNPELFFFDEIIIIFLAVLITDILLLDFFNSIGIPTSTTVSVVFELLGAAVVISLLKLYETGEGFASLGQFINVQNASEISLGILISVFVAFGVGALVQFLSRLIFSFDYQEKLKYIGGLYGGVSLSAITYFILLKGTNSITFIDQTLIEQILENKLWIIGLSFFFWTLISNILIQVFHFHILKVIVVIGTFALALAFAGNDLVNFIGVSIAAWQAFLLWQEAFLASGVLPSQFLMDGLSGEVQTPVYLLVIAGGIMVVTLWFSSKAQYVVQTGVNLGRQGEGQERFQPNALSRTVVRYSVFVGQTFSQVLSEPLQERINRRFSSPEKALGYKKGVAKPAFDLLRASVNLVLASILISLATNYTLPLSTTYVTFMVAMGTSFGDRAWGRESAVYRVSGVFNVIGSWIATAAIAFTAAGILSLIIWYGSYYAIGVLLVLALFSIVRSAIRHSRRVKYERNHKKFNKTDIITINEMTRESSENIVRIISGVNDLLLDVVNNLGYHDLSRLKKSLKTQEELEMRIDELKDNIFYYIKSLEDTNVEASKFYVLTLDYLQDMVQSLAYITRTSHTHVSNNHKNLKFSQIRDLKSVQRDLDEVYTELIKAFQSSEFDSIEQLITNERKVLVKISDLVQKQIERIRETENSPKNSKLYFGILLETKTLTKTSIALLELFKEYYEEARQEF</sequence>
<dbReference type="Proteomes" id="UP000199296">
    <property type="component" value="Unassembled WGS sequence"/>
</dbReference>
<feature type="transmembrane region" description="Helical" evidence="6">
    <location>
        <begin position="471"/>
        <end position="495"/>
    </location>
</feature>
<evidence type="ECO:0000256" key="3">
    <source>
        <dbReference type="ARBA" id="ARBA00022692"/>
    </source>
</evidence>
<dbReference type="PANTHER" id="PTHR11101:SF16">
    <property type="entry name" value="PHOSPHATE TRANSPORTER"/>
    <property type="match status" value="1"/>
</dbReference>
<comment type="subcellular location">
    <subcellularLocation>
        <location evidence="1 6">Membrane</location>
        <topology evidence="1 6">Multi-pass membrane protein</topology>
    </subcellularLocation>
</comment>
<feature type="transmembrane region" description="Helical" evidence="6">
    <location>
        <begin position="186"/>
        <end position="207"/>
    </location>
</feature>
<feature type="transmembrane region" description="Helical" evidence="6">
    <location>
        <begin position="152"/>
        <end position="174"/>
    </location>
</feature>
<feature type="transmembrane region" description="Helical" evidence="6">
    <location>
        <begin position="415"/>
        <end position="435"/>
    </location>
</feature>
<feature type="transmembrane region" description="Helical" evidence="6">
    <location>
        <begin position="110"/>
        <end position="131"/>
    </location>
</feature>
<feature type="transmembrane region" description="Helical" evidence="6">
    <location>
        <begin position="253"/>
        <end position="271"/>
    </location>
</feature>
<feature type="transmembrane region" description="Helical" evidence="6">
    <location>
        <begin position="77"/>
        <end position="98"/>
    </location>
</feature>
<organism evidence="7 8">
    <name type="scientific">Psychroflexus sediminis</name>
    <dbReference type="NCBI Taxonomy" id="470826"/>
    <lineage>
        <taxon>Bacteria</taxon>
        <taxon>Pseudomonadati</taxon>
        <taxon>Bacteroidota</taxon>
        <taxon>Flavobacteriia</taxon>
        <taxon>Flavobacteriales</taxon>
        <taxon>Flavobacteriaceae</taxon>
        <taxon>Psychroflexus</taxon>
    </lineage>
</organism>
<feature type="transmembrane region" description="Helical" evidence="6">
    <location>
        <begin position="441"/>
        <end position="459"/>
    </location>
</feature>
<keyword evidence="8" id="KW-1185">Reference proteome</keyword>
<dbReference type="InterPro" id="IPR001204">
    <property type="entry name" value="Phos_transporter"/>
</dbReference>
<dbReference type="RefSeq" id="WP_093363942.1">
    <property type="nucleotide sequence ID" value="NZ_FNCW01000001.1"/>
</dbReference>
<reference evidence="7 8" key="1">
    <citation type="submission" date="2016-10" db="EMBL/GenBank/DDBJ databases">
        <authorList>
            <person name="de Groot N.N."/>
        </authorList>
    </citation>
    <scope>NUCLEOTIDE SEQUENCE [LARGE SCALE GENOMIC DNA]</scope>
    <source>
        <strain evidence="7 8">DSM 19803</strain>
    </source>
</reference>
<feature type="transmembrane region" description="Helical" evidence="6">
    <location>
        <begin position="278"/>
        <end position="298"/>
    </location>
</feature>
<dbReference type="AlphaFoldDB" id="A0A1G7TR80"/>
<accession>A0A1G7TR80</accession>
<dbReference type="PANTHER" id="PTHR11101">
    <property type="entry name" value="PHOSPHATE TRANSPORTER"/>
    <property type="match status" value="1"/>
</dbReference>
<proteinExistence type="inferred from homology"/>
<keyword evidence="3 6" id="KW-0812">Transmembrane</keyword>
<keyword evidence="4 6" id="KW-1133">Transmembrane helix</keyword>
<dbReference type="GO" id="GO:0016020">
    <property type="term" value="C:membrane"/>
    <property type="evidence" value="ECO:0007669"/>
    <property type="project" value="UniProtKB-SubCell"/>
</dbReference>
<comment type="similarity">
    <text evidence="6">Belongs to the inorganic phosphate transporter (PiT) (TC 2.A.20) family.</text>
</comment>
<evidence type="ECO:0000256" key="1">
    <source>
        <dbReference type="ARBA" id="ARBA00004141"/>
    </source>
</evidence>
<dbReference type="GO" id="GO:0005315">
    <property type="term" value="F:phosphate transmembrane transporter activity"/>
    <property type="evidence" value="ECO:0007669"/>
    <property type="project" value="InterPro"/>
</dbReference>